<feature type="compositionally biased region" description="Basic and acidic residues" evidence="1">
    <location>
        <begin position="761"/>
        <end position="775"/>
    </location>
</feature>
<protein>
    <submittedName>
        <fullName evidence="3">Glutamate-rich 3</fullName>
    </submittedName>
</protein>
<dbReference type="GO" id="GO:0005929">
    <property type="term" value="C:cilium"/>
    <property type="evidence" value="ECO:0000266"/>
    <property type="project" value="RGD"/>
</dbReference>
<dbReference type="RGD" id="1593279">
    <property type="gene designation" value="Erich3"/>
</dbReference>
<organism evidence="3 4">
    <name type="scientific">Rattus norvegicus</name>
    <name type="common">Rat</name>
    <dbReference type="NCBI Taxonomy" id="10116"/>
    <lineage>
        <taxon>Eukaryota</taxon>
        <taxon>Metazoa</taxon>
        <taxon>Chordata</taxon>
        <taxon>Craniata</taxon>
        <taxon>Vertebrata</taxon>
        <taxon>Euteleostomi</taxon>
        <taxon>Mammalia</taxon>
        <taxon>Eutheria</taxon>
        <taxon>Euarchontoglires</taxon>
        <taxon>Glires</taxon>
        <taxon>Rodentia</taxon>
        <taxon>Myomorpha</taxon>
        <taxon>Muroidea</taxon>
        <taxon>Muridae</taxon>
        <taxon>Murinae</taxon>
        <taxon>Rattus</taxon>
    </lineage>
</organism>
<evidence type="ECO:0000259" key="2">
    <source>
        <dbReference type="Pfam" id="PF15257"/>
    </source>
</evidence>
<feature type="domain" description="DUF4590" evidence="2">
    <location>
        <begin position="299"/>
        <end position="410"/>
    </location>
</feature>
<evidence type="ECO:0000256" key="1">
    <source>
        <dbReference type="SAM" id="MobiDB-lite"/>
    </source>
</evidence>
<reference evidence="3" key="2">
    <citation type="submission" date="2025-08" db="UniProtKB">
        <authorList>
            <consortium name="Ensembl"/>
        </authorList>
    </citation>
    <scope>IDENTIFICATION</scope>
    <source>
        <strain evidence="3">Brown Norway</strain>
    </source>
</reference>
<sequence length="1524" mass="168147">MSHSHPAGLLATYNSLTDKHLAGYFNNTRIRRHLLRSGLITRSGRILSEKEYKVNNMKQDHQKYIRECLARAIFHKVLDMERYRQLEIKRKLDDLARRERIQRLKGEHTRRFIEDNMPILTPHPPAGPKTNRGHSVLAEEGRSSPLTLTAPRPYTAPGNMQPPVRLQPLLSNRQIRNGSKITSGSKPKTLLLESEAPFPLAGKKAMMKFRNYMDNSQKEDLYQLPHINSYQIPVPPSPQPQAKSFRENRLEAWRRKRLRPITAPHGLEPLFTKDPGRIYKTAPHSNAVITMVYFGKNVHVSYDDIDFRDEIKIYQQHCGGENLCVYKGKLLEKDTFQFISKRHHGYPFSLTFYLNGIQVNRISSCCEFKHRRSSRLGGKRGYFGFVCVEKASPCYRCIIAMGLDRKPSSMKPKKDKIAEKKEESLKKNQGKLRKDRENAPSKRNEMERKESSVSAAFSAEEIKLGVKEVRTAIEEMEWKGRIGHSVWEEDQDNAVKYVFGHECRSTLTVHFGADYEEDFEIDELKQDEKEDGEDQDDDQMSRGTKSPTEGEKDNLNPEKELETSSEKALDARDSENFEDTGCSDSEEDDRQDLKTTSSISSRSHPYSSESEDESTEVGGEADSVNSEGESSKSSSSQDLRENSDPGKLHFPAEEYLGTEIEEQEITKLDGDNGPWLTELSGTHVTEEKPTKGSQALLESEPKESRQVASSEVRAKSELLKEAGLPWVEEVGQITGEAQKPGHGRSTPPGPSPTDDGVTPMRKPEVNLDRVVEEKAVLSSNEQPVQAAQEMRTLKEEAMEKDEPSQSEDTDASVGLREKAEMGEDGTCRPQDADMDGGPREKAGMLEDGTCHPQDADTDGGLREKAGISKVPLGERSPTGEQQASAEQVTETGQYPLRIASEVEAGTEGSRRHGEEQLISIEKVAAGASVFLSVEQGVDRQRDEDPDRQASLQTGMEEGRTVSQGEQELEKAAFTDSTGLSSETLGEAAILKEAGTSEVKEAEREMGSPKPDGDQGKEGALAELEVMGPVVDTGPEREDGSEEAALGGERAARGRKEFLEAETPFSSSTGEPQASPWEDFPGNHEELSKEDTAREGIITDTESTEERDVRAVFPGELAAAGGMEKAERPTPPLRETGSDREEETGAEVLKTEDLLEHKVKGEEEGTVREVGFEEEACASSHETEADTENAEPTGATESGEVTKLPEELPEERTITLFEATPQFEKSPEESAATNTEHQGGEELPGQESEAPWPQERGLSHDGEGLLGAPGPEPADKAQGPEGIFTARGEEWAAEEPDSHVEPERLEENGPLQVQGGDIMRRTQGNLPKERLTRAVVCREAEVEKPQGEGDGDKECSPGTETVGLIVQNWITGGSTVEAQEDPQEGEIEDSAEWREVSEESKSADGIPMASSSADAQQETWDRAGEALGETANEERTLTEDMTPRAEKVAVVEEVTSAGAMAETQQEQAPEVQYSRPGEDREGGEAKASQHPGMAGEETGATRKDEEHQTGAAGEFRGSVSQSETA</sequence>
<feature type="region of interest" description="Disordered" evidence="1">
    <location>
        <begin position="408"/>
        <end position="454"/>
    </location>
</feature>
<feature type="compositionally biased region" description="Polar residues" evidence="1">
    <location>
        <begin position="1408"/>
        <end position="1417"/>
    </location>
</feature>
<dbReference type="GO" id="GO:0097730">
    <property type="term" value="C:non-motile cilium"/>
    <property type="evidence" value="ECO:0000266"/>
    <property type="project" value="RGD"/>
</dbReference>
<accession>A0A8I6G9B4</accession>
<evidence type="ECO:0000313" key="5">
    <source>
        <dbReference type="RGD" id="1593279"/>
    </source>
</evidence>
<feature type="compositionally biased region" description="Polar residues" evidence="1">
    <location>
        <begin position="974"/>
        <end position="983"/>
    </location>
</feature>
<reference evidence="3" key="1">
    <citation type="submission" date="2024-01" db="EMBL/GenBank/DDBJ databases">
        <title>GRCr8: a new rat reference genome assembly contstructed from accurate long reads and long range scaffolding.</title>
        <authorList>
            <person name="Doris P.A."/>
            <person name="Kalbfleisch T."/>
            <person name="Li K."/>
            <person name="Howe K."/>
            <person name="Wood J."/>
        </authorList>
    </citation>
    <scope>NUCLEOTIDE SEQUENCE [LARGE SCALE GENOMIC DNA]</scope>
    <source>
        <strain evidence="3">Brown Norway</strain>
    </source>
</reference>
<dbReference type="GeneTree" id="ENSGT00530000064485"/>
<feature type="compositionally biased region" description="Basic and acidic residues" evidence="1">
    <location>
        <begin position="936"/>
        <end position="947"/>
    </location>
</feature>
<feature type="compositionally biased region" description="Low complexity" evidence="1">
    <location>
        <begin position="597"/>
        <end position="608"/>
    </location>
</feature>
<feature type="compositionally biased region" description="Basic and acidic residues" evidence="1">
    <location>
        <begin position="548"/>
        <end position="575"/>
    </location>
</feature>
<feature type="compositionally biased region" description="Basic and acidic residues" evidence="1">
    <location>
        <begin position="1080"/>
        <end position="1093"/>
    </location>
</feature>
<dbReference type="InterPro" id="IPR027962">
    <property type="entry name" value="ERICH3"/>
</dbReference>
<feature type="compositionally biased region" description="Basic and acidic residues" evidence="1">
    <location>
        <begin position="638"/>
        <end position="652"/>
    </location>
</feature>
<feature type="compositionally biased region" description="Basic and acidic residues" evidence="1">
    <location>
        <begin position="1498"/>
        <end position="1507"/>
    </location>
</feature>
<dbReference type="RefSeq" id="NP_001420019.1">
    <property type="nucleotide sequence ID" value="NM_001433090.1"/>
</dbReference>
<dbReference type="GO" id="GO:0005737">
    <property type="term" value="C:cytoplasm"/>
    <property type="evidence" value="ECO:0000266"/>
    <property type="project" value="RGD"/>
</dbReference>
<feature type="compositionally biased region" description="Basic and acidic residues" evidence="1">
    <location>
        <begin position="415"/>
        <end position="451"/>
    </location>
</feature>
<feature type="compositionally biased region" description="Basic and acidic residues" evidence="1">
    <location>
        <begin position="1431"/>
        <end position="1449"/>
    </location>
</feature>
<dbReference type="OMA" id="PEEDPIM"/>
<feature type="region of interest" description="Disordered" evidence="1">
    <location>
        <begin position="1373"/>
        <end position="1524"/>
    </location>
</feature>
<feature type="compositionally biased region" description="Basic and acidic residues" evidence="1">
    <location>
        <begin position="1295"/>
        <end position="1306"/>
    </location>
</feature>
<evidence type="ECO:0000313" key="4">
    <source>
        <dbReference type="Proteomes" id="UP000002494"/>
    </source>
</evidence>
<dbReference type="Ensembl" id="ENSRNOT00000100545.2">
    <property type="protein sequence ID" value="ENSRNOP00000082310.1"/>
    <property type="gene ID" value="ENSRNOG00000009533.9"/>
</dbReference>
<feature type="region of interest" description="Disordered" evidence="1">
    <location>
        <begin position="525"/>
        <end position="915"/>
    </location>
</feature>
<name>A0A8I6G9B4_RAT</name>
<feature type="compositionally biased region" description="Low complexity" evidence="1">
    <location>
        <begin position="623"/>
        <end position="636"/>
    </location>
</feature>
<dbReference type="PANTHER" id="PTHR23034:SF2">
    <property type="entry name" value="GLUTAMATE-RICH PROTEIN 3"/>
    <property type="match status" value="1"/>
</dbReference>
<gene>
    <name evidence="3 5" type="primary">Erich3</name>
</gene>
<dbReference type="GlyGen" id="A0A8I6G9B4">
    <property type="glycosylation" value="2 sites"/>
</dbReference>
<dbReference type="PANTHER" id="PTHR23034">
    <property type="entry name" value="GLUTAMATE-RICH PROTEIN 3"/>
    <property type="match status" value="1"/>
</dbReference>
<feature type="compositionally biased region" description="Basic and acidic residues" evidence="1">
    <location>
        <begin position="1202"/>
        <end position="1212"/>
    </location>
</feature>
<proteinExistence type="predicted"/>
<dbReference type="CTD" id="127254"/>
<feature type="compositionally biased region" description="Polar residues" evidence="1">
    <location>
        <begin position="878"/>
        <end position="892"/>
    </location>
</feature>
<dbReference type="AGR" id="RGD:1593279"/>
<feature type="compositionally biased region" description="Acidic residues" evidence="1">
    <location>
        <begin position="1377"/>
        <end position="1389"/>
    </location>
</feature>
<dbReference type="Pfam" id="PF15257">
    <property type="entry name" value="DUF4590"/>
    <property type="match status" value="1"/>
</dbReference>
<evidence type="ECO:0000313" key="3">
    <source>
        <dbReference type="Ensembl" id="ENSRNOP00000082310.1"/>
    </source>
</evidence>
<feature type="compositionally biased region" description="Basic and acidic residues" evidence="1">
    <location>
        <begin position="1390"/>
        <end position="1401"/>
    </location>
</feature>
<dbReference type="GeneID" id="295528"/>
<dbReference type="Proteomes" id="UP000002494">
    <property type="component" value="Chromosome 2"/>
</dbReference>
<dbReference type="GO" id="GO:0005930">
    <property type="term" value="C:axoneme"/>
    <property type="evidence" value="ECO:0000266"/>
    <property type="project" value="RGD"/>
</dbReference>
<feature type="compositionally biased region" description="Acidic residues" evidence="1">
    <location>
        <begin position="529"/>
        <end position="538"/>
    </location>
</feature>
<reference evidence="3" key="3">
    <citation type="submission" date="2025-09" db="UniProtKB">
        <authorList>
            <consortium name="Ensembl"/>
        </authorList>
    </citation>
    <scope>IDENTIFICATION</scope>
    <source>
        <strain evidence="3">Brown Norway</strain>
    </source>
</reference>
<dbReference type="AlphaFoldDB" id="A0A8I6G9B4"/>
<feature type="compositionally biased region" description="Basic and acidic residues" evidence="1">
    <location>
        <begin position="791"/>
        <end position="803"/>
    </location>
</feature>
<dbReference type="OrthoDB" id="120976at2759"/>
<feature type="compositionally biased region" description="Basic and acidic residues" evidence="1">
    <location>
        <begin position="1148"/>
        <end position="1170"/>
    </location>
</feature>
<feature type="region of interest" description="Disordered" evidence="1">
    <location>
        <begin position="934"/>
        <end position="1326"/>
    </location>
</feature>
<dbReference type="GO" id="GO:0060271">
    <property type="term" value="P:cilium assembly"/>
    <property type="evidence" value="ECO:0000266"/>
    <property type="project" value="RGD"/>
</dbReference>
<dbReference type="InterPro" id="IPR048257">
    <property type="entry name" value="DUF4590"/>
</dbReference>
<feature type="compositionally biased region" description="Basic and acidic residues" evidence="1">
    <location>
        <begin position="997"/>
        <end position="1016"/>
    </location>
</feature>
<dbReference type="KEGG" id="rno:295528"/>
<feature type="compositionally biased region" description="Basic and acidic residues" evidence="1">
    <location>
        <begin position="1049"/>
        <end position="1058"/>
    </location>
</feature>
<keyword evidence="4" id="KW-1185">Reference proteome</keyword>